<dbReference type="Gene3D" id="1.10.10.10">
    <property type="entry name" value="Winged helix-like DNA-binding domain superfamily/Winged helix DNA-binding domain"/>
    <property type="match status" value="1"/>
</dbReference>
<dbReference type="Gene3D" id="3.40.50.2300">
    <property type="match status" value="1"/>
</dbReference>
<evidence type="ECO:0000256" key="6">
    <source>
        <dbReference type="PROSITE-ProRule" id="PRU01091"/>
    </source>
</evidence>
<feature type="domain" description="OmpR/PhoB-type" evidence="9">
    <location>
        <begin position="138"/>
        <end position="236"/>
    </location>
</feature>
<dbReference type="SMART" id="SM00862">
    <property type="entry name" value="Trans_reg_C"/>
    <property type="match status" value="1"/>
</dbReference>
<comment type="caution">
    <text evidence="10">The sequence shown here is derived from an EMBL/GenBank/DDBJ whole genome shotgun (WGS) entry which is preliminary data.</text>
</comment>
<evidence type="ECO:0000256" key="4">
    <source>
        <dbReference type="ARBA" id="ARBA00023163"/>
    </source>
</evidence>
<keyword evidence="1 5" id="KW-0597">Phosphoprotein</keyword>
<accession>A0ABN3S4X3</accession>
<feature type="domain" description="Response regulatory" evidence="8">
    <location>
        <begin position="18"/>
        <end position="130"/>
    </location>
</feature>
<keyword evidence="11" id="KW-1185">Reference proteome</keyword>
<feature type="DNA-binding region" description="OmpR/PhoB-type" evidence="6">
    <location>
        <begin position="138"/>
        <end position="236"/>
    </location>
</feature>
<dbReference type="InterPro" id="IPR011006">
    <property type="entry name" value="CheY-like_superfamily"/>
</dbReference>
<dbReference type="InterPro" id="IPR001867">
    <property type="entry name" value="OmpR/PhoB-type_DNA-bd"/>
</dbReference>
<evidence type="ECO:0000313" key="10">
    <source>
        <dbReference type="EMBL" id="GAA2668083.1"/>
    </source>
</evidence>
<sequence>MHRAPPAPPAGSPGPPHRVLVVADDPAVATAVTAALAGAGHTTAYATDGFTALALAADFHPHAVVLDPALPGIEALHLRRRLRRGGDGVSVLLVPLTGAAGTAADAAGRAGAGPARGSVARVTAALHRADRATPTAGAAVLRAGDLSADSRTGRAARAGRELALSSHEFALLAFLMRHPGRVFSREQLLRQVWGRDFGDLSTVAARVARLRAEVDREPAAARLLTEVWGAGYRFDPGGGEVVGVPEGVLVGAPVPRGGAPVPRGGAPRDVREGRRRSG</sequence>
<evidence type="ECO:0000259" key="9">
    <source>
        <dbReference type="PROSITE" id="PS51755"/>
    </source>
</evidence>
<evidence type="ECO:0000256" key="1">
    <source>
        <dbReference type="ARBA" id="ARBA00022553"/>
    </source>
</evidence>
<dbReference type="Pfam" id="PF00486">
    <property type="entry name" value="Trans_reg_C"/>
    <property type="match status" value="1"/>
</dbReference>
<organism evidence="10 11">
    <name type="scientific">Streptomyces lunalinharesii</name>
    <dbReference type="NCBI Taxonomy" id="333384"/>
    <lineage>
        <taxon>Bacteria</taxon>
        <taxon>Bacillati</taxon>
        <taxon>Actinomycetota</taxon>
        <taxon>Actinomycetes</taxon>
        <taxon>Kitasatosporales</taxon>
        <taxon>Streptomycetaceae</taxon>
        <taxon>Streptomyces</taxon>
    </lineage>
</organism>
<dbReference type="RefSeq" id="WP_344578218.1">
    <property type="nucleotide sequence ID" value="NZ_BAAARK010000013.1"/>
</dbReference>
<evidence type="ECO:0000256" key="7">
    <source>
        <dbReference type="SAM" id="MobiDB-lite"/>
    </source>
</evidence>
<dbReference type="SMART" id="SM00448">
    <property type="entry name" value="REC"/>
    <property type="match status" value="1"/>
</dbReference>
<dbReference type="InterPro" id="IPR039420">
    <property type="entry name" value="WalR-like"/>
</dbReference>
<dbReference type="PROSITE" id="PS50110">
    <property type="entry name" value="RESPONSE_REGULATORY"/>
    <property type="match status" value="1"/>
</dbReference>
<dbReference type="SUPFAM" id="SSF52172">
    <property type="entry name" value="CheY-like"/>
    <property type="match status" value="1"/>
</dbReference>
<dbReference type="InterPro" id="IPR036388">
    <property type="entry name" value="WH-like_DNA-bd_sf"/>
</dbReference>
<keyword evidence="2" id="KW-0805">Transcription regulation</keyword>
<name>A0ABN3S4X3_9ACTN</name>
<reference evidence="10 11" key="1">
    <citation type="journal article" date="2019" name="Int. J. Syst. Evol. Microbiol.">
        <title>The Global Catalogue of Microorganisms (GCM) 10K type strain sequencing project: providing services to taxonomists for standard genome sequencing and annotation.</title>
        <authorList>
            <consortium name="The Broad Institute Genomics Platform"/>
            <consortium name="The Broad Institute Genome Sequencing Center for Infectious Disease"/>
            <person name="Wu L."/>
            <person name="Ma J."/>
        </authorList>
    </citation>
    <scope>NUCLEOTIDE SEQUENCE [LARGE SCALE GENOMIC DNA]</scope>
    <source>
        <strain evidence="10 11">JCM 16374</strain>
    </source>
</reference>
<keyword evidence="4" id="KW-0804">Transcription</keyword>
<evidence type="ECO:0000313" key="11">
    <source>
        <dbReference type="Proteomes" id="UP001500994"/>
    </source>
</evidence>
<keyword evidence="3 6" id="KW-0238">DNA-binding</keyword>
<dbReference type="PANTHER" id="PTHR48111">
    <property type="entry name" value="REGULATOR OF RPOS"/>
    <property type="match status" value="1"/>
</dbReference>
<dbReference type="SUPFAM" id="SSF46894">
    <property type="entry name" value="C-terminal effector domain of the bipartite response regulators"/>
    <property type="match status" value="1"/>
</dbReference>
<dbReference type="InterPro" id="IPR001789">
    <property type="entry name" value="Sig_transdc_resp-reg_receiver"/>
</dbReference>
<feature type="modified residue" description="4-aspartylphosphate" evidence="5">
    <location>
        <position position="67"/>
    </location>
</feature>
<dbReference type="EMBL" id="BAAARK010000013">
    <property type="protein sequence ID" value="GAA2668083.1"/>
    <property type="molecule type" value="Genomic_DNA"/>
</dbReference>
<dbReference type="CDD" id="cd00383">
    <property type="entry name" value="trans_reg_C"/>
    <property type="match status" value="1"/>
</dbReference>
<proteinExistence type="predicted"/>
<protein>
    <submittedName>
        <fullName evidence="10">Uncharacterized protein</fullName>
    </submittedName>
</protein>
<evidence type="ECO:0000256" key="5">
    <source>
        <dbReference type="PROSITE-ProRule" id="PRU00169"/>
    </source>
</evidence>
<dbReference type="InterPro" id="IPR016032">
    <property type="entry name" value="Sig_transdc_resp-reg_C-effctor"/>
</dbReference>
<feature type="compositionally biased region" description="Low complexity" evidence="7">
    <location>
        <begin position="253"/>
        <end position="265"/>
    </location>
</feature>
<feature type="region of interest" description="Disordered" evidence="7">
    <location>
        <begin position="253"/>
        <end position="278"/>
    </location>
</feature>
<evidence type="ECO:0000259" key="8">
    <source>
        <dbReference type="PROSITE" id="PS50110"/>
    </source>
</evidence>
<evidence type="ECO:0000256" key="3">
    <source>
        <dbReference type="ARBA" id="ARBA00023125"/>
    </source>
</evidence>
<evidence type="ECO:0000256" key="2">
    <source>
        <dbReference type="ARBA" id="ARBA00023015"/>
    </source>
</evidence>
<dbReference type="Proteomes" id="UP001500994">
    <property type="component" value="Unassembled WGS sequence"/>
</dbReference>
<gene>
    <name evidence="10" type="ORF">GCM10009864_42250</name>
</gene>
<dbReference type="Pfam" id="PF00072">
    <property type="entry name" value="Response_reg"/>
    <property type="match status" value="1"/>
</dbReference>
<dbReference type="PROSITE" id="PS51755">
    <property type="entry name" value="OMPR_PHOB"/>
    <property type="match status" value="1"/>
</dbReference>
<dbReference type="PANTHER" id="PTHR48111:SF4">
    <property type="entry name" value="DNA-BINDING DUAL TRANSCRIPTIONAL REGULATOR OMPR"/>
    <property type="match status" value="1"/>
</dbReference>